<reference evidence="2" key="2">
    <citation type="journal article" date="2018" name="ISME J.">
        <title>A dynamic microbial community with high functional redundancy inhabits the cold, oxic subseafloor aquifer.</title>
        <authorList>
            <person name="Tully B.J."/>
            <person name="Wheat C.G."/>
            <person name="Glazer B.T."/>
            <person name="Huber J.A."/>
        </authorList>
    </citation>
    <scope>NUCLEOTIDE SEQUENCE</scope>
    <source>
        <strain evidence="2">NORP83</strain>
    </source>
</reference>
<feature type="domain" description="AB hydrolase-1" evidence="1">
    <location>
        <begin position="52"/>
        <end position="212"/>
    </location>
</feature>
<dbReference type="EMBL" id="NVUS01000026">
    <property type="protein sequence ID" value="PCI97851.1"/>
    <property type="molecule type" value="Genomic_DNA"/>
</dbReference>
<name>A0A2A4YSY9_9PROT</name>
<sequence>MNNLITESKHIPIDEPIQTISINPVTLHPDFRALPLELRITAPIKGKNLPIIVFSHGHGPSSHYIPSKDTYGPLVNFYARHGFVVIQPTHLNSRVAGLPADAPDGPLFWESRPKDMSYIIDSLDQIEDLAPAIAGRLDHAKIAAVGHSLGGQTVGMLLGAQLTDLKNPEHTNVSLVDTRVKAGVLLASPGNGGAGLTKIALERYSFMNPDFSTMNTPTLVVAGDQDESSHITVRGPEWHFDPFKFGPGSDALLVLKGGKHGLGGIAGYDAKETDDEDPDRLAVTQRMTWAYLKSALNAGDTSWKVACDALKTHASTHAHVECK</sequence>
<dbReference type="Gene3D" id="3.40.50.1820">
    <property type="entry name" value="alpha/beta hydrolase"/>
    <property type="match status" value="1"/>
</dbReference>
<proteinExistence type="predicted"/>
<dbReference type="InterPro" id="IPR029058">
    <property type="entry name" value="AB_hydrolase_fold"/>
</dbReference>
<evidence type="ECO:0000259" key="1">
    <source>
        <dbReference type="Pfam" id="PF12697"/>
    </source>
</evidence>
<comment type="caution">
    <text evidence="2">The sequence shown here is derived from an EMBL/GenBank/DDBJ whole genome shotgun (WGS) entry which is preliminary data.</text>
</comment>
<gene>
    <name evidence="2" type="ORF">COB13_14915</name>
</gene>
<dbReference type="PANTHER" id="PTHR33428">
    <property type="entry name" value="CHLOROPHYLLASE-2, CHLOROPLASTIC"/>
    <property type="match status" value="1"/>
</dbReference>
<dbReference type="PANTHER" id="PTHR33428:SF14">
    <property type="entry name" value="CARBOXYLESTERASE TYPE B DOMAIN-CONTAINING PROTEIN"/>
    <property type="match status" value="1"/>
</dbReference>
<evidence type="ECO:0000313" key="2">
    <source>
        <dbReference type="EMBL" id="PCI97851.1"/>
    </source>
</evidence>
<dbReference type="AlphaFoldDB" id="A0A2A4YSY9"/>
<organism evidence="2">
    <name type="scientific">OCS116 cluster bacterium</name>
    <dbReference type="NCBI Taxonomy" id="2030921"/>
    <lineage>
        <taxon>Bacteria</taxon>
        <taxon>Pseudomonadati</taxon>
        <taxon>Pseudomonadota</taxon>
        <taxon>Alphaproteobacteria</taxon>
        <taxon>OCS116 cluster</taxon>
    </lineage>
</organism>
<reference key="1">
    <citation type="submission" date="2017-08" db="EMBL/GenBank/DDBJ databases">
        <title>A dynamic microbial community with high functional redundancy inhabits the cold, oxic subseafloor aquifer.</title>
        <authorList>
            <person name="Tully B.J."/>
            <person name="Wheat C.G."/>
            <person name="Glazer B.T."/>
            <person name="Huber J.A."/>
        </authorList>
    </citation>
    <scope>NUCLEOTIDE SEQUENCE [LARGE SCALE GENOMIC DNA]</scope>
</reference>
<dbReference type="Pfam" id="PF12697">
    <property type="entry name" value="Abhydrolase_6"/>
    <property type="match status" value="1"/>
</dbReference>
<accession>A0A2A4YSY9</accession>
<protein>
    <submittedName>
        <fullName evidence="2">Chlorophyllase</fullName>
    </submittedName>
</protein>
<dbReference type="InterPro" id="IPR000073">
    <property type="entry name" value="AB_hydrolase_1"/>
</dbReference>
<dbReference type="SUPFAM" id="SSF53474">
    <property type="entry name" value="alpha/beta-Hydrolases"/>
    <property type="match status" value="1"/>
</dbReference>